<evidence type="ECO:0000313" key="3">
    <source>
        <dbReference type="Proteomes" id="UP000321245"/>
    </source>
</evidence>
<name>A0A511NF22_9FLAO</name>
<proteinExistence type="predicted"/>
<gene>
    <name evidence="2" type="ORF">EB1_12240</name>
</gene>
<comment type="caution">
    <text evidence="2">The sequence shown here is derived from an EMBL/GenBank/DDBJ whole genome shotgun (WGS) entry which is preliminary data.</text>
</comment>
<dbReference type="RefSeq" id="WP_019975997.1">
    <property type="nucleotide sequence ID" value="NZ_BJXC01000006.1"/>
</dbReference>
<protein>
    <submittedName>
        <fullName evidence="2">Uncharacterized protein</fullName>
    </submittedName>
</protein>
<dbReference type="OrthoDB" id="1247682at2"/>
<organism evidence="2 3">
    <name type="scientific">Empedobacter brevis NBRC 14943 = ATCC 43319</name>
    <dbReference type="NCBI Taxonomy" id="1218108"/>
    <lineage>
        <taxon>Bacteria</taxon>
        <taxon>Pseudomonadati</taxon>
        <taxon>Bacteroidota</taxon>
        <taxon>Flavobacteriia</taxon>
        <taxon>Flavobacteriales</taxon>
        <taxon>Weeksellaceae</taxon>
        <taxon>Empedobacter</taxon>
    </lineage>
</organism>
<keyword evidence="3" id="KW-1185">Reference proteome</keyword>
<evidence type="ECO:0000313" key="2">
    <source>
        <dbReference type="EMBL" id="GEM51434.1"/>
    </source>
</evidence>
<dbReference type="STRING" id="1218108.GCA_000382425_02523"/>
<feature type="signal peptide" evidence="1">
    <location>
        <begin position="1"/>
        <end position="19"/>
    </location>
</feature>
<feature type="chain" id="PRO_5022075537" evidence="1">
    <location>
        <begin position="20"/>
        <end position="206"/>
    </location>
</feature>
<dbReference type="EMBL" id="BJXC01000006">
    <property type="protein sequence ID" value="GEM51434.1"/>
    <property type="molecule type" value="Genomic_DNA"/>
</dbReference>
<sequence>MKTILVALTSLFTSTFLFAQVGINTENPRGALDVNGDMISGQLIFPKNLDPVDESIKKTYNLLVQNTVTNNIELLDVRTTDNTGIAALVTFELVAPNGDWVENFNTRIDASKYALVVLSGYFSDNVSGTETAKSALPGVGAKVVNNQWILNADYPGISSSITNGTQKWIITCSLFPKTYVKIFPEQTIDMRNSNTNANTGGTPILN</sequence>
<dbReference type="Proteomes" id="UP000321245">
    <property type="component" value="Unassembled WGS sequence"/>
</dbReference>
<dbReference type="AlphaFoldDB" id="A0A511NF22"/>
<keyword evidence="1" id="KW-0732">Signal</keyword>
<accession>A0A511NF22</accession>
<evidence type="ECO:0000256" key="1">
    <source>
        <dbReference type="SAM" id="SignalP"/>
    </source>
</evidence>
<dbReference type="GeneID" id="84650645"/>
<reference evidence="2 3" key="1">
    <citation type="submission" date="2019-07" db="EMBL/GenBank/DDBJ databases">
        <title>Whole genome shotgun sequence of Empedobacter brevis NBRC 14943.</title>
        <authorList>
            <person name="Hosoyama A."/>
            <person name="Uohara A."/>
            <person name="Ohji S."/>
            <person name="Ichikawa N."/>
        </authorList>
    </citation>
    <scope>NUCLEOTIDE SEQUENCE [LARGE SCALE GENOMIC DNA]</scope>
    <source>
        <strain evidence="2 3">NBRC 14943</strain>
    </source>
</reference>